<evidence type="ECO:0000256" key="5">
    <source>
        <dbReference type="ARBA" id="ARBA00022679"/>
    </source>
</evidence>
<comment type="caution">
    <text evidence="12">The sequence shown here is derived from an EMBL/GenBank/DDBJ whole genome shotgun (WGS) entry which is preliminary data.</text>
</comment>
<dbReference type="PANTHER" id="PTHR22914">
    <property type="entry name" value="CHITIN SYNTHASE"/>
    <property type="match status" value="1"/>
</dbReference>
<keyword evidence="3" id="KW-1003">Cell membrane</keyword>
<dbReference type="AlphaFoldDB" id="A0AAD2DC67"/>
<keyword evidence="8 11" id="KW-0472">Membrane</keyword>
<evidence type="ECO:0000313" key="13">
    <source>
        <dbReference type="Proteomes" id="UP001295684"/>
    </source>
</evidence>
<feature type="transmembrane region" description="Helical" evidence="11">
    <location>
        <begin position="591"/>
        <end position="619"/>
    </location>
</feature>
<proteinExistence type="predicted"/>
<protein>
    <recommendedName>
        <fullName evidence="2">chitin synthase</fullName>
        <ecNumber evidence="2">2.4.1.16</ecNumber>
    </recommendedName>
</protein>
<keyword evidence="4" id="KW-0328">Glycosyltransferase</keyword>
<feature type="transmembrane region" description="Helical" evidence="11">
    <location>
        <begin position="703"/>
        <end position="723"/>
    </location>
</feature>
<keyword evidence="13" id="KW-1185">Reference proteome</keyword>
<dbReference type="PANTHER" id="PTHR22914:SF9">
    <property type="entry name" value="CHITIN SYNTHASE 1"/>
    <property type="match status" value="1"/>
</dbReference>
<dbReference type="GO" id="GO:0005886">
    <property type="term" value="C:plasma membrane"/>
    <property type="evidence" value="ECO:0007669"/>
    <property type="project" value="UniProtKB-SubCell"/>
</dbReference>
<dbReference type="InterPro" id="IPR029044">
    <property type="entry name" value="Nucleotide-diphossugar_trans"/>
</dbReference>
<accession>A0AAD2DC67</accession>
<evidence type="ECO:0000256" key="3">
    <source>
        <dbReference type="ARBA" id="ARBA00022475"/>
    </source>
</evidence>
<feature type="transmembrane region" description="Helical" evidence="11">
    <location>
        <begin position="563"/>
        <end position="579"/>
    </location>
</feature>
<feature type="compositionally biased region" description="Basic and acidic residues" evidence="10">
    <location>
        <begin position="8"/>
        <end position="21"/>
    </location>
</feature>
<feature type="compositionally biased region" description="Acidic residues" evidence="10">
    <location>
        <begin position="37"/>
        <end position="46"/>
    </location>
</feature>
<dbReference type="EMBL" id="CAMPGE010029823">
    <property type="protein sequence ID" value="CAI2387308.1"/>
    <property type="molecule type" value="Genomic_DNA"/>
</dbReference>
<keyword evidence="5" id="KW-0808">Transferase</keyword>
<evidence type="ECO:0000256" key="2">
    <source>
        <dbReference type="ARBA" id="ARBA00012543"/>
    </source>
</evidence>
<gene>
    <name evidence="12" type="ORF">ECRASSUSDP1_LOCUS28938</name>
</gene>
<evidence type="ECO:0000256" key="8">
    <source>
        <dbReference type="ARBA" id="ARBA00023136"/>
    </source>
</evidence>
<organism evidence="12 13">
    <name type="scientific">Euplotes crassus</name>
    <dbReference type="NCBI Taxonomy" id="5936"/>
    <lineage>
        <taxon>Eukaryota</taxon>
        <taxon>Sar</taxon>
        <taxon>Alveolata</taxon>
        <taxon>Ciliophora</taxon>
        <taxon>Intramacronucleata</taxon>
        <taxon>Spirotrichea</taxon>
        <taxon>Hypotrichia</taxon>
        <taxon>Euplotida</taxon>
        <taxon>Euplotidae</taxon>
        <taxon>Moneuplotes</taxon>
    </lineage>
</organism>
<evidence type="ECO:0000256" key="4">
    <source>
        <dbReference type="ARBA" id="ARBA00022676"/>
    </source>
</evidence>
<dbReference type="EC" id="2.4.1.16" evidence="2"/>
<dbReference type="GO" id="GO:0071555">
    <property type="term" value="P:cell wall organization"/>
    <property type="evidence" value="ECO:0007669"/>
    <property type="project" value="UniProtKB-KW"/>
</dbReference>
<keyword evidence="7 11" id="KW-1133">Transmembrane helix</keyword>
<comment type="subcellular location">
    <subcellularLocation>
        <location evidence="1">Cell membrane</location>
        <topology evidence="1">Multi-pass membrane protein</topology>
    </subcellularLocation>
</comment>
<dbReference type="GO" id="GO:0006031">
    <property type="term" value="P:chitin biosynthetic process"/>
    <property type="evidence" value="ECO:0007669"/>
    <property type="project" value="TreeGrafter"/>
</dbReference>
<dbReference type="InterPro" id="IPR004835">
    <property type="entry name" value="Chitin_synth"/>
</dbReference>
<evidence type="ECO:0000256" key="11">
    <source>
        <dbReference type="SAM" id="Phobius"/>
    </source>
</evidence>
<evidence type="ECO:0000256" key="9">
    <source>
        <dbReference type="ARBA" id="ARBA00023316"/>
    </source>
</evidence>
<feature type="transmembrane region" description="Helical" evidence="11">
    <location>
        <begin position="675"/>
        <end position="697"/>
    </location>
</feature>
<evidence type="ECO:0000256" key="7">
    <source>
        <dbReference type="ARBA" id="ARBA00022989"/>
    </source>
</evidence>
<evidence type="ECO:0000313" key="12">
    <source>
        <dbReference type="EMBL" id="CAI2387308.1"/>
    </source>
</evidence>
<sequence>MTCSTDIVNRKGSQEESKSNDRDEEQEEPPKLQQSGEQEDQDEEDAALTTRVNISTSLEYNPLLCFREEEKKQEEDKCTIVERTKLMKHLGDLEQTQIDLKNLKSIYDSSSLISDEKGRRMHQLVCITMYNEPYLQIFQTLVGIYRNYYELLEIDKQFRDRLAIVIICDGYQIFTKETEETPLQNWQRYQMAGLYDPEFTKSYLKTPDEKDSDKSPEYMNIEALKNCQGLRDSNKYYDLETSNLAHCYSRSMYIGNFLQGLTDSERKKLKVDELLSLDFLFGNQTTTKITTYQYEAETFQCYFLLVKSERSVFSKKYPINLCIFTNILHFYLKICLFSVKFWLRYEISSHISSRSMPIDVHLVIKHRNMGKIESHLWFFKGFCNTLNPEITTILDAGTIPMWKSISHMTMYMELYKDVGAVCGEIEVILTEKNDDGKEVTFFQSVLLRSQYGEYKLSHYLDKAAESFFGYISVLPGAFSMFRWECIKEEPLEEFLKGTSISDPSKPYPSCWEGNKFLAEDRIMPMEIISKKNENFVIKYVPGCKAKTDAPNNFITLIKQRRRWFNGSLFATLYVFTRIMKVKNRKRDKCCFWDILIYWLFFIYMFLNTLLGLLIVGLHYATYSIFVRSIFYGSKCNDVFVMANFLEYLYLAFLFFIFLFSICIRLEYCREYFKGIAAFMGFFSFMMTIVVLAVAMNLKLSEGVYIAIAGLVCTYLFPMVLNFSDLKLMDFIKGTIYIFFMIPTYINIMTIYSIANIHDVTWGSRGSSEGFKSESKRDRAQRIDYENFRFYCLLIWSACNAIFSRSIIYLSQENEQGSLSIIVTIFGALIVAKLVFSFIYQMHFKRIRSKLRKNIKKLTKESGYKHKVGEYIESS</sequence>
<name>A0AAD2DC67_EUPCR</name>
<dbReference type="Pfam" id="PF01644">
    <property type="entry name" value="Chitin_synth_1"/>
    <property type="match status" value="1"/>
</dbReference>
<feature type="transmembrane region" description="Helical" evidence="11">
    <location>
        <begin position="818"/>
        <end position="839"/>
    </location>
</feature>
<evidence type="ECO:0000256" key="1">
    <source>
        <dbReference type="ARBA" id="ARBA00004651"/>
    </source>
</evidence>
<dbReference type="SUPFAM" id="SSF53448">
    <property type="entry name" value="Nucleotide-diphospho-sugar transferases"/>
    <property type="match status" value="1"/>
</dbReference>
<dbReference type="Proteomes" id="UP001295684">
    <property type="component" value="Unassembled WGS sequence"/>
</dbReference>
<keyword evidence="6 11" id="KW-0812">Transmembrane</keyword>
<keyword evidence="9" id="KW-0961">Cell wall biogenesis/degradation</keyword>
<dbReference type="GO" id="GO:0004100">
    <property type="term" value="F:chitin synthase activity"/>
    <property type="evidence" value="ECO:0007669"/>
    <property type="project" value="UniProtKB-EC"/>
</dbReference>
<evidence type="ECO:0000256" key="6">
    <source>
        <dbReference type="ARBA" id="ARBA00022692"/>
    </source>
</evidence>
<evidence type="ECO:0000256" key="10">
    <source>
        <dbReference type="SAM" id="MobiDB-lite"/>
    </source>
</evidence>
<feature type="transmembrane region" description="Helical" evidence="11">
    <location>
        <begin position="639"/>
        <end position="663"/>
    </location>
</feature>
<feature type="transmembrane region" description="Helical" evidence="11">
    <location>
        <begin position="735"/>
        <end position="754"/>
    </location>
</feature>
<feature type="region of interest" description="Disordered" evidence="10">
    <location>
        <begin position="1"/>
        <end position="46"/>
    </location>
</feature>
<reference evidence="12" key="1">
    <citation type="submission" date="2023-07" db="EMBL/GenBank/DDBJ databases">
        <authorList>
            <consortium name="AG Swart"/>
            <person name="Singh M."/>
            <person name="Singh A."/>
            <person name="Seah K."/>
            <person name="Emmerich C."/>
        </authorList>
    </citation>
    <scope>NUCLEOTIDE SEQUENCE</scope>
    <source>
        <strain evidence="12">DP1</strain>
    </source>
</reference>